<accession>A0A4S3JFY1</accession>
<organism evidence="1 2">
    <name type="scientific">Aspergillus tanneri</name>
    <dbReference type="NCBI Taxonomy" id="1220188"/>
    <lineage>
        <taxon>Eukaryota</taxon>
        <taxon>Fungi</taxon>
        <taxon>Dikarya</taxon>
        <taxon>Ascomycota</taxon>
        <taxon>Pezizomycotina</taxon>
        <taxon>Eurotiomycetes</taxon>
        <taxon>Eurotiomycetidae</taxon>
        <taxon>Eurotiales</taxon>
        <taxon>Aspergillaceae</taxon>
        <taxon>Aspergillus</taxon>
        <taxon>Aspergillus subgen. Circumdati</taxon>
    </lineage>
</organism>
<comment type="caution">
    <text evidence="1">The sequence shown here is derived from an EMBL/GenBank/DDBJ whole genome shotgun (WGS) entry which is preliminary data.</text>
</comment>
<dbReference type="VEuPathDB" id="FungiDB:EYZ11_006381"/>
<dbReference type="Proteomes" id="UP000308092">
    <property type="component" value="Unassembled WGS sequence"/>
</dbReference>
<dbReference type="EMBL" id="SOSA01000224">
    <property type="protein sequence ID" value="THC94132.1"/>
    <property type="molecule type" value="Genomic_DNA"/>
</dbReference>
<evidence type="ECO:0000313" key="2">
    <source>
        <dbReference type="Proteomes" id="UP000308092"/>
    </source>
</evidence>
<proteinExistence type="predicted"/>
<protein>
    <submittedName>
        <fullName evidence="1">Uncharacterized protein</fullName>
    </submittedName>
</protein>
<name>A0A4S3JFY1_9EURO</name>
<evidence type="ECO:0000313" key="1">
    <source>
        <dbReference type="EMBL" id="THC94132.1"/>
    </source>
</evidence>
<keyword evidence="2" id="KW-1185">Reference proteome</keyword>
<gene>
    <name evidence="1" type="ORF">EYZ11_006381</name>
</gene>
<reference evidence="1 2" key="1">
    <citation type="submission" date="2019-03" db="EMBL/GenBank/DDBJ databases">
        <title>The genome sequence of a newly discovered highly antifungal drug resistant Aspergillus species, Aspergillus tanneri NIH 1004.</title>
        <authorList>
            <person name="Mounaud S."/>
            <person name="Singh I."/>
            <person name="Joardar V."/>
            <person name="Pakala S."/>
            <person name="Pakala S."/>
            <person name="Venepally P."/>
            <person name="Hoover J."/>
            <person name="Nierman W."/>
            <person name="Chung J."/>
            <person name="Losada L."/>
        </authorList>
    </citation>
    <scope>NUCLEOTIDE SEQUENCE [LARGE SCALE GENOMIC DNA]</scope>
    <source>
        <strain evidence="1 2">NIH1004</strain>
    </source>
</reference>
<sequence length="9" mass="1057">MQLVEVPNQ</sequence>